<dbReference type="GO" id="GO:0008270">
    <property type="term" value="F:zinc ion binding"/>
    <property type="evidence" value="ECO:0007669"/>
    <property type="project" value="UniProtKB-UniRule"/>
</dbReference>
<dbReference type="GO" id="GO:0071555">
    <property type="term" value="P:cell wall organization"/>
    <property type="evidence" value="ECO:0007669"/>
    <property type="project" value="UniProtKB-KW"/>
</dbReference>
<feature type="domain" description="Penicillin-binding protein dimerisation" evidence="17">
    <location>
        <begin position="60"/>
        <end position="230"/>
    </location>
</feature>
<comment type="function">
    <text evidence="14">Catalyzes cross-linking of the peptidoglycan cell wall.</text>
</comment>
<dbReference type="SUPFAM" id="SSF56601">
    <property type="entry name" value="beta-lactamase/transpeptidase-like"/>
    <property type="match status" value="1"/>
</dbReference>
<dbReference type="InterPro" id="IPR050515">
    <property type="entry name" value="Beta-lactam/transpept"/>
</dbReference>
<feature type="binding site" evidence="14">
    <location>
        <position position="346"/>
    </location>
    <ligand>
        <name>Zn(2+)</name>
        <dbReference type="ChEBI" id="CHEBI:29105"/>
    </ligand>
</feature>
<evidence type="ECO:0000256" key="1">
    <source>
        <dbReference type="ARBA" id="ARBA00004167"/>
    </source>
</evidence>
<organism evidence="18 19">
    <name type="scientific">Alkalimarinus sediminis</name>
    <dbReference type="NCBI Taxonomy" id="1632866"/>
    <lineage>
        <taxon>Bacteria</taxon>
        <taxon>Pseudomonadati</taxon>
        <taxon>Pseudomonadota</taxon>
        <taxon>Gammaproteobacteria</taxon>
        <taxon>Alteromonadales</taxon>
        <taxon>Alteromonadaceae</taxon>
        <taxon>Alkalimarinus</taxon>
    </lineage>
</organism>
<keyword evidence="3 14" id="KW-1003">Cell membrane</keyword>
<comment type="cofactor">
    <cofactor evidence="14">
        <name>Zn(2+)</name>
        <dbReference type="ChEBI" id="CHEBI:29105"/>
    </cofactor>
    <text evidence="14">Binds one Zn(2+) ion per subunit.</text>
</comment>
<keyword evidence="7 14" id="KW-0812">Transmembrane</keyword>
<evidence type="ECO:0000313" key="18">
    <source>
        <dbReference type="EMBL" id="UZW73811.1"/>
    </source>
</evidence>
<keyword evidence="13 14" id="KW-0961">Cell wall biogenesis/degradation</keyword>
<dbReference type="GO" id="GO:0071972">
    <property type="term" value="F:peptidoglycan L,D-transpeptidase activity"/>
    <property type="evidence" value="ECO:0007669"/>
    <property type="project" value="TreeGrafter"/>
</dbReference>
<evidence type="ECO:0000256" key="2">
    <source>
        <dbReference type="ARBA" id="ARBA00004236"/>
    </source>
</evidence>
<feature type="transmembrane region" description="Helical" evidence="14">
    <location>
        <begin position="12"/>
        <end position="36"/>
    </location>
</feature>
<evidence type="ECO:0000256" key="13">
    <source>
        <dbReference type="ARBA" id="ARBA00023316"/>
    </source>
</evidence>
<feature type="active site" description="Acyl-ester intermediate" evidence="14">
    <location>
        <position position="322"/>
    </location>
</feature>
<evidence type="ECO:0000256" key="7">
    <source>
        <dbReference type="ARBA" id="ARBA00022692"/>
    </source>
</evidence>
<dbReference type="AlphaFoldDB" id="A0A9E8HP03"/>
<dbReference type="PANTHER" id="PTHR30627:SF2">
    <property type="entry name" value="PEPTIDOGLYCAN D,D-TRANSPEPTIDASE MRDA"/>
    <property type="match status" value="1"/>
</dbReference>
<dbReference type="GO" id="GO:0008658">
    <property type="term" value="F:penicillin binding"/>
    <property type="evidence" value="ECO:0007669"/>
    <property type="project" value="UniProtKB-UniRule"/>
</dbReference>
<keyword evidence="19" id="KW-1185">Reference proteome</keyword>
<evidence type="ECO:0000256" key="10">
    <source>
        <dbReference type="ARBA" id="ARBA00022984"/>
    </source>
</evidence>
<feature type="binding site" evidence="14">
    <location>
        <position position="367"/>
    </location>
    <ligand>
        <name>Zn(2+)</name>
        <dbReference type="ChEBI" id="CHEBI:29105"/>
    </ligand>
</feature>
<evidence type="ECO:0000256" key="9">
    <source>
        <dbReference type="ARBA" id="ARBA00022960"/>
    </source>
</evidence>
<dbReference type="KEGG" id="asem:NNL22_12275"/>
<gene>
    <name evidence="14 18" type="primary">mrdA</name>
    <name evidence="18" type="ORF">NNL22_12275</name>
</gene>
<keyword evidence="14" id="KW-0862">Zinc</keyword>
<evidence type="ECO:0000256" key="3">
    <source>
        <dbReference type="ARBA" id="ARBA00022475"/>
    </source>
</evidence>
<feature type="compositionally biased region" description="Polar residues" evidence="15">
    <location>
        <begin position="622"/>
        <end position="651"/>
    </location>
</feature>
<feature type="region of interest" description="Disordered" evidence="15">
    <location>
        <begin position="621"/>
        <end position="651"/>
    </location>
</feature>
<dbReference type="GO" id="GO:0009252">
    <property type="term" value="P:peptidoglycan biosynthetic process"/>
    <property type="evidence" value="ECO:0007669"/>
    <property type="project" value="UniProtKB-UniRule"/>
</dbReference>
<comment type="pathway">
    <text evidence="14">Cell wall biogenesis; peptidoglycan biosynthesis.</text>
</comment>
<evidence type="ECO:0000256" key="15">
    <source>
        <dbReference type="SAM" id="MobiDB-lite"/>
    </source>
</evidence>
<dbReference type="InterPro" id="IPR012338">
    <property type="entry name" value="Beta-lactam/transpept-like"/>
</dbReference>
<evidence type="ECO:0000259" key="17">
    <source>
        <dbReference type="Pfam" id="PF03717"/>
    </source>
</evidence>
<evidence type="ECO:0000256" key="4">
    <source>
        <dbReference type="ARBA" id="ARBA00022519"/>
    </source>
</evidence>
<dbReference type="HAMAP" id="MF_02081">
    <property type="entry name" value="MrdA_transpept"/>
    <property type="match status" value="1"/>
</dbReference>
<accession>A0A9E8HP03</accession>
<dbReference type="NCBIfam" id="TIGR03423">
    <property type="entry name" value="pbp2_mrdA"/>
    <property type="match status" value="1"/>
</dbReference>
<evidence type="ECO:0000256" key="11">
    <source>
        <dbReference type="ARBA" id="ARBA00022989"/>
    </source>
</evidence>
<keyword evidence="4 14" id="KW-0997">Cell inner membrane</keyword>
<keyword evidence="6 14" id="KW-0645">Protease</keyword>
<dbReference type="InterPro" id="IPR017790">
    <property type="entry name" value="Penicillin-binding_protein_2"/>
</dbReference>
<dbReference type="Gene3D" id="3.90.1310.10">
    <property type="entry name" value="Penicillin-binding protein 2a (Domain 2)"/>
    <property type="match status" value="1"/>
</dbReference>
<dbReference type="Gene3D" id="3.30.1390.30">
    <property type="entry name" value="Penicillin-binding protein 2a, domain 3"/>
    <property type="match status" value="1"/>
</dbReference>
<dbReference type="SUPFAM" id="SSF56519">
    <property type="entry name" value="Penicillin binding protein dimerisation domain"/>
    <property type="match status" value="1"/>
</dbReference>
<feature type="binding site" evidence="14">
    <location>
        <position position="380"/>
    </location>
    <ligand>
        <name>Zn(2+)</name>
        <dbReference type="ChEBI" id="CHEBI:29105"/>
    </ligand>
</feature>
<dbReference type="Pfam" id="PF03717">
    <property type="entry name" value="PBP_dimer"/>
    <property type="match status" value="1"/>
</dbReference>
<evidence type="ECO:0000256" key="14">
    <source>
        <dbReference type="HAMAP-Rule" id="MF_02081"/>
    </source>
</evidence>
<dbReference type="EMBL" id="CP101527">
    <property type="protein sequence ID" value="UZW73811.1"/>
    <property type="molecule type" value="Genomic_DNA"/>
</dbReference>
<dbReference type="GO" id="GO:0005886">
    <property type="term" value="C:plasma membrane"/>
    <property type="evidence" value="ECO:0007669"/>
    <property type="project" value="UniProtKB-SubCell"/>
</dbReference>
<feature type="domain" description="Penicillin-binding protein transpeptidase" evidence="16">
    <location>
        <begin position="263"/>
        <end position="607"/>
    </location>
</feature>
<comment type="catalytic activity">
    <reaction evidence="14">
        <text>Preferential cleavage: (Ac)2-L-Lys-D-Ala-|-D-Ala. Also transpeptidation of peptidyl-alanyl moieties that are N-acyl substituents of D-alanine.</text>
        <dbReference type="EC" id="3.4.16.4"/>
    </reaction>
</comment>
<keyword evidence="8 14" id="KW-0378">Hydrolase</keyword>
<dbReference type="PANTHER" id="PTHR30627">
    <property type="entry name" value="PEPTIDOGLYCAN D,D-TRANSPEPTIDASE"/>
    <property type="match status" value="1"/>
</dbReference>
<protein>
    <recommendedName>
        <fullName evidence="14">Peptidoglycan D,D-transpeptidase MrdA</fullName>
        <ecNumber evidence="14">3.4.16.4</ecNumber>
    </recommendedName>
    <alternativeName>
        <fullName evidence="14">Penicillin-binding protein 2</fullName>
        <shortName evidence="14">PBP-2</shortName>
    </alternativeName>
</protein>
<comment type="similarity">
    <text evidence="14">Belongs to the transpeptidase family. MrdA subfamily.</text>
</comment>
<keyword evidence="9 14" id="KW-0133">Cell shape</keyword>
<proteinExistence type="inferred from homology"/>
<keyword evidence="12 14" id="KW-0472">Membrane</keyword>
<dbReference type="GO" id="GO:0006508">
    <property type="term" value="P:proteolysis"/>
    <property type="evidence" value="ECO:0007669"/>
    <property type="project" value="UniProtKB-KW"/>
</dbReference>
<name>A0A9E8HP03_9ALTE</name>
<evidence type="ECO:0000313" key="19">
    <source>
        <dbReference type="Proteomes" id="UP001164472"/>
    </source>
</evidence>
<reference evidence="18" key="1">
    <citation type="submission" date="2022-07" db="EMBL/GenBank/DDBJ databases">
        <title>Alkalimarinus sp. nov., isolated from gut of a Alitta virens.</title>
        <authorList>
            <person name="Yang A.I."/>
            <person name="Shin N.-R."/>
        </authorList>
    </citation>
    <scope>NUCLEOTIDE SEQUENCE</scope>
    <source>
        <strain evidence="18">FA028</strain>
    </source>
</reference>
<keyword evidence="5 14" id="KW-0121">Carboxypeptidase</keyword>
<evidence type="ECO:0000256" key="8">
    <source>
        <dbReference type="ARBA" id="ARBA00022801"/>
    </source>
</evidence>
<evidence type="ECO:0000256" key="6">
    <source>
        <dbReference type="ARBA" id="ARBA00022670"/>
    </source>
</evidence>
<dbReference type="InterPro" id="IPR005311">
    <property type="entry name" value="PBP_dimer"/>
</dbReference>
<dbReference type="InterPro" id="IPR001460">
    <property type="entry name" value="PCN-bd_Tpept"/>
</dbReference>
<keyword evidence="10 14" id="KW-0573">Peptidoglycan synthesis</keyword>
<dbReference type="Pfam" id="PF00905">
    <property type="entry name" value="Transpeptidase"/>
    <property type="match status" value="1"/>
</dbReference>
<keyword evidence="11 14" id="KW-1133">Transmembrane helix</keyword>
<dbReference type="GO" id="GO:0008360">
    <property type="term" value="P:regulation of cell shape"/>
    <property type="evidence" value="ECO:0007669"/>
    <property type="project" value="UniProtKB-KW"/>
</dbReference>
<comment type="subcellular location">
    <subcellularLocation>
        <location evidence="14">Cell inner membrane</location>
        <topology evidence="14">Single-pass membrane protein</topology>
    </subcellularLocation>
    <subcellularLocation>
        <location evidence="2">Cell membrane</location>
    </subcellularLocation>
    <subcellularLocation>
        <location evidence="1">Membrane</location>
        <topology evidence="1">Single-pass membrane protein</topology>
    </subcellularLocation>
</comment>
<feature type="binding site" evidence="14">
    <location>
        <position position="361"/>
    </location>
    <ligand>
        <name>Zn(2+)</name>
        <dbReference type="ChEBI" id="CHEBI:29105"/>
    </ligand>
</feature>
<dbReference type="Gene3D" id="3.40.710.10">
    <property type="entry name" value="DD-peptidase/beta-lactamase superfamily"/>
    <property type="match status" value="1"/>
</dbReference>
<dbReference type="RefSeq" id="WP_251809952.1">
    <property type="nucleotide sequence ID" value="NZ_CP101527.1"/>
</dbReference>
<evidence type="ECO:0000259" key="16">
    <source>
        <dbReference type="Pfam" id="PF00905"/>
    </source>
</evidence>
<dbReference type="Proteomes" id="UP001164472">
    <property type="component" value="Chromosome"/>
</dbReference>
<evidence type="ECO:0000256" key="5">
    <source>
        <dbReference type="ARBA" id="ARBA00022645"/>
    </source>
</evidence>
<sequence>MLKDPIREKRIFTFRAILAMLLIIVMASVLVVRVYYLQVVDYEHYTTLSDKNRMQLQSVAPTRGLIYDRNGILLADNQPVFSVSIVKERVEDLEKTIAKIGSIIELSDEQIKRFDKRLNNRRKPYEPVPLKSKLSEREIARLSVNRHLLPGVEVEAELVRNYPYGELMAHMLGYVGRINIKELKRVDAANYSATNYIGKLGVEKFYEDVLHGKVGHQTVETNARGRVLRVLDQVPPLPGRDITLSIDVRLQQVAVDAMGGRRGAVVAINPETGGILALVSTPSFDPNLFVTGIDHKSYASLRDSLDIPLFNRALKGQYPPGSTIKPIIGLAGLDTAVVNRQTKIQDPGWYQLKNDERFYRDWKRYGHGVVDLYDSIVESCDTFFYDMAFKLGVDRMSLYLEKFGIGSRTAIDIDEDRKGILPSRGWKRGAKGLPWFPGDSLNMGIGQGFMLTTPLQLATATAVLANRGRWHRPHLALEISEGVSQDESVEIPRMHESEPPDVILNNPDDWDYILGSMKAVMHGKKGTARSSGLNSTYKMAGKTGTAQVVGIKQGERYDAEALAERHRDHALFVGFAPYEMPKIAVAIIVENGGGGGSAAAPVARKIFDAWVLDFPETDQEEASSSVILDSNSNNDQTVAPLTQQEFNHSHG</sequence>
<evidence type="ECO:0000256" key="12">
    <source>
        <dbReference type="ARBA" id="ARBA00023136"/>
    </source>
</evidence>
<dbReference type="GO" id="GO:0009002">
    <property type="term" value="F:serine-type D-Ala-D-Ala carboxypeptidase activity"/>
    <property type="evidence" value="ECO:0007669"/>
    <property type="project" value="UniProtKB-UniRule"/>
</dbReference>
<keyword evidence="14" id="KW-0479">Metal-binding</keyword>
<dbReference type="InterPro" id="IPR036138">
    <property type="entry name" value="PBP_dimer_sf"/>
</dbReference>
<dbReference type="EC" id="3.4.16.4" evidence="14"/>